<evidence type="ECO:0008006" key="2">
    <source>
        <dbReference type="Google" id="ProtNLM"/>
    </source>
</evidence>
<dbReference type="InterPro" id="IPR021109">
    <property type="entry name" value="Peptidase_aspartic_dom_sf"/>
</dbReference>
<name>A0A6V7PL18_ANACO</name>
<gene>
    <name evidence="1" type="ORF">CB5_LOCUS14732</name>
</gene>
<dbReference type="PANTHER" id="PTHR15503:SF22">
    <property type="entry name" value="TRANSPOSON TY3-I GAG POLYPROTEIN"/>
    <property type="match status" value="1"/>
</dbReference>
<evidence type="ECO:0000313" key="1">
    <source>
        <dbReference type="EMBL" id="CAD1831521.1"/>
    </source>
</evidence>
<dbReference type="AlphaFoldDB" id="A0A6V7PL18"/>
<dbReference type="Pfam" id="PF08284">
    <property type="entry name" value="RVP_2"/>
    <property type="match status" value="1"/>
</dbReference>
<sequence length="251" mass="28010">MEQRRAAGQCFKCGKKYHQGHQCKNKSLLSMTAEDNVLEVYDEDCLGEEEETDDEEEEYVNLIAGEAKEVGLSFNALNGENLQQTLQIQGKVGSKILKILVDTGSTHSFLDFRVAREVKAKVESATPLLVTVANGHKIMSKLRCRGFTWNMNGRHYKADLRIIRLEGSSVVLGIDWLRAYGKVTFDYTKNTMSLNKDGQQLVLKGLTEGSKLKMLTAKKWRQGCHAPKPTCLVGFEHANRAPNGQSLPCTS</sequence>
<dbReference type="PANTHER" id="PTHR15503">
    <property type="entry name" value="LDOC1 RELATED"/>
    <property type="match status" value="1"/>
</dbReference>
<reference evidence="1" key="1">
    <citation type="submission" date="2020-07" db="EMBL/GenBank/DDBJ databases">
        <authorList>
            <person name="Lin J."/>
        </authorList>
    </citation>
    <scope>NUCLEOTIDE SEQUENCE</scope>
</reference>
<proteinExistence type="predicted"/>
<dbReference type="Gene3D" id="2.40.70.10">
    <property type="entry name" value="Acid Proteases"/>
    <property type="match status" value="1"/>
</dbReference>
<dbReference type="InterPro" id="IPR032567">
    <property type="entry name" value="RTL1-rel"/>
</dbReference>
<dbReference type="SUPFAM" id="SSF50630">
    <property type="entry name" value="Acid proteases"/>
    <property type="match status" value="1"/>
</dbReference>
<accession>A0A6V7PL18</accession>
<protein>
    <recommendedName>
        <fullName evidence="2">CCHC-type domain-containing protein</fullName>
    </recommendedName>
</protein>
<dbReference type="CDD" id="cd00303">
    <property type="entry name" value="retropepsin_like"/>
    <property type="match status" value="1"/>
</dbReference>
<dbReference type="EMBL" id="LR862149">
    <property type="protein sequence ID" value="CAD1831521.1"/>
    <property type="molecule type" value="Genomic_DNA"/>
</dbReference>
<organism evidence="1">
    <name type="scientific">Ananas comosus var. bracteatus</name>
    <name type="common">red pineapple</name>
    <dbReference type="NCBI Taxonomy" id="296719"/>
    <lineage>
        <taxon>Eukaryota</taxon>
        <taxon>Viridiplantae</taxon>
        <taxon>Streptophyta</taxon>
        <taxon>Embryophyta</taxon>
        <taxon>Tracheophyta</taxon>
        <taxon>Spermatophyta</taxon>
        <taxon>Magnoliopsida</taxon>
        <taxon>Liliopsida</taxon>
        <taxon>Poales</taxon>
        <taxon>Bromeliaceae</taxon>
        <taxon>Bromelioideae</taxon>
        <taxon>Ananas</taxon>
    </lineage>
</organism>